<evidence type="ECO:0000256" key="7">
    <source>
        <dbReference type="ARBA" id="ARBA00022801"/>
    </source>
</evidence>
<dbReference type="GO" id="GO:0004519">
    <property type="term" value="F:endonuclease activity"/>
    <property type="evidence" value="ECO:0007669"/>
    <property type="project" value="UniProtKB-KW"/>
</dbReference>
<organism evidence="10 11">
    <name type="scientific">Phytophthora megakarya</name>
    <dbReference type="NCBI Taxonomy" id="4795"/>
    <lineage>
        <taxon>Eukaryota</taxon>
        <taxon>Sar</taxon>
        <taxon>Stramenopiles</taxon>
        <taxon>Oomycota</taxon>
        <taxon>Peronosporomycetes</taxon>
        <taxon>Peronosporales</taxon>
        <taxon>Peronosporaceae</taxon>
        <taxon>Phytophthora</taxon>
    </lineage>
</organism>
<keyword evidence="1" id="KW-0645">Protease</keyword>
<evidence type="ECO:0000256" key="4">
    <source>
        <dbReference type="ARBA" id="ARBA00022722"/>
    </source>
</evidence>
<keyword evidence="6" id="KW-0255">Endonuclease</keyword>
<dbReference type="Pfam" id="PF17917">
    <property type="entry name" value="RT_RNaseH"/>
    <property type="match status" value="1"/>
</dbReference>
<keyword evidence="11" id="KW-1185">Reference proteome</keyword>
<dbReference type="InterPro" id="IPR051320">
    <property type="entry name" value="Viral_Replic_Matur_Polypro"/>
</dbReference>
<evidence type="ECO:0000259" key="9">
    <source>
        <dbReference type="Pfam" id="PF17917"/>
    </source>
</evidence>
<evidence type="ECO:0000256" key="8">
    <source>
        <dbReference type="ARBA" id="ARBA00022918"/>
    </source>
</evidence>
<keyword evidence="5" id="KW-0064">Aspartyl protease</keyword>
<accession>A0A225VHR7</accession>
<dbReference type="Proteomes" id="UP000198211">
    <property type="component" value="Unassembled WGS sequence"/>
</dbReference>
<dbReference type="OrthoDB" id="118948at2759"/>
<keyword evidence="8" id="KW-0695">RNA-directed DNA polymerase</keyword>
<feature type="domain" description="Reverse transcriptase RNase H-like" evidence="9">
    <location>
        <begin position="2"/>
        <end position="74"/>
    </location>
</feature>
<evidence type="ECO:0000256" key="3">
    <source>
        <dbReference type="ARBA" id="ARBA00022695"/>
    </source>
</evidence>
<name>A0A225VHR7_9STRA</name>
<dbReference type="EMBL" id="NBNE01004925">
    <property type="protein sequence ID" value="OWZ04509.1"/>
    <property type="molecule type" value="Genomic_DNA"/>
</dbReference>
<dbReference type="GO" id="GO:0003964">
    <property type="term" value="F:RNA-directed DNA polymerase activity"/>
    <property type="evidence" value="ECO:0007669"/>
    <property type="project" value="UniProtKB-KW"/>
</dbReference>
<comment type="caution">
    <text evidence="10">The sequence shown here is derived from an EMBL/GenBank/DDBJ whole genome shotgun (WGS) entry which is preliminary data.</text>
</comment>
<keyword evidence="2" id="KW-0808">Transferase</keyword>
<dbReference type="PANTHER" id="PTHR33064:SF37">
    <property type="entry name" value="RIBONUCLEASE H"/>
    <property type="match status" value="1"/>
</dbReference>
<evidence type="ECO:0000313" key="10">
    <source>
        <dbReference type="EMBL" id="OWZ04509.1"/>
    </source>
</evidence>
<dbReference type="GO" id="GO:0004190">
    <property type="term" value="F:aspartic-type endopeptidase activity"/>
    <property type="evidence" value="ECO:0007669"/>
    <property type="project" value="UniProtKB-KW"/>
</dbReference>
<dbReference type="InterPro" id="IPR043502">
    <property type="entry name" value="DNA/RNA_pol_sf"/>
</dbReference>
<sequence>MHPVRFYGRVLKDGEMNYHSAVKEVLALLLLLKICYTQLAGRTIHVYTQYSTLERVHISKSLFGRTTQFAVMLSPWHLVVTRDKEKKYSFAQLLQAGLTGFVDLEDTELVGSFDGSAKTEKYGGYGSCSWIDGDYLTGH</sequence>
<evidence type="ECO:0000256" key="2">
    <source>
        <dbReference type="ARBA" id="ARBA00022679"/>
    </source>
</evidence>
<keyword evidence="4" id="KW-0540">Nuclease</keyword>
<dbReference type="AlphaFoldDB" id="A0A225VHR7"/>
<protein>
    <recommendedName>
        <fullName evidence="9">Reverse transcriptase RNase H-like domain-containing protein</fullName>
    </recommendedName>
</protein>
<dbReference type="PANTHER" id="PTHR33064">
    <property type="entry name" value="POL PROTEIN"/>
    <property type="match status" value="1"/>
</dbReference>
<dbReference type="SUPFAM" id="SSF56672">
    <property type="entry name" value="DNA/RNA polymerases"/>
    <property type="match status" value="1"/>
</dbReference>
<evidence type="ECO:0000256" key="6">
    <source>
        <dbReference type="ARBA" id="ARBA00022759"/>
    </source>
</evidence>
<evidence type="ECO:0000256" key="1">
    <source>
        <dbReference type="ARBA" id="ARBA00022670"/>
    </source>
</evidence>
<dbReference type="InterPro" id="IPR041373">
    <property type="entry name" value="RT_RNaseH"/>
</dbReference>
<gene>
    <name evidence="10" type="ORF">PHMEG_00023572</name>
</gene>
<evidence type="ECO:0000313" key="11">
    <source>
        <dbReference type="Proteomes" id="UP000198211"/>
    </source>
</evidence>
<proteinExistence type="predicted"/>
<evidence type="ECO:0000256" key="5">
    <source>
        <dbReference type="ARBA" id="ARBA00022750"/>
    </source>
</evidence>
<keyword evidence="7" id="KW-0378">Hydrolase</keyword>
<reference evidence="11" key="1">
    <citation type="submission" date="2017-03" db="EMBL/GenBank/DDBJ databases">
        <title>Phytopthora megakarya and P. palmivora, two closely related causual agents of cacao black pod achieved similar genome size and gene model numbers by different mechanisms.</title>
        <authorList>
            <person name="Ali S."/>
            <person name="Shao J."/>
            <person name="Larry D.J."/>
            <person name="Kronmiller B."/>
            <person name="Shen D."/>
            <person name="Strem M.D."/>
            <person name="Melnick R.L."/>
            <person name="Guiltinan M.J."/>
            <person name="Tyler B.M."/>
            <person name="Meinhardt L.W."/>
            <person name="Bailey B.A."/>
        </authorList>
    </citation>
    <scope>NUCLEOTIDE SEQUENCE [LARGE SCALE GENOMIC DNA]</scope>
    <source>
        <strain evidence="11">zdho120</strain>
    </source>
</reference>
<dbReference type="GO" id="GO:0006508">
    <property type="term" value="P:proteolysis"/>
    <property type="evidence" value="ECO:0007669"/>
    <property type="project" value="UniProtKB-KW"/>
</dbReference>
<keyword evidence="3" id="KW-0548">Nucleotidyltransferase</keyword>